<keyword evidence="4" id="KW-1185">Reference proteome</keyword>
<dbReference type="CDD" id="cd00431">
    <property type="entry name" value="cysteine_hydrolases"/>
    <property type="match status" value="1"/>
</dbReference>
<evidence type="ECO:0000259" key="2">
    <source>
        <dbReference type="Pfam" id="PF00857"/>
    </source>
</evidence>
<organism evidence="3 4">
    <name type="scientific">Streptomyces griseoruber</name>
    <dbReference type="NCBI Taxonomy" id="1943"/>
    <lineage>
        <taxon>Bacteria</taxon>
        <taxon>Bacillati</taxon>
        <taxon>Actinomycetota</taxon>
        <taxon>Actinomycetes</taxon>
        <taxon>Kitasatosporales</taxon>
        <taxon>Streptomycetaceae</taxon>
        <taxon>Streptomyces</taxon>
    </lineage>
</organism>
<keyword evidence="1" id="KW-0378">Hydrolase</keyword>
<dbReference type="InterPro" id="IPR050272">
    <property type="entry name" value="Isochorismatase-like_hydrls"/>
</dbReference>
<gene>
    <name evidence="3" type="ORF">AQJ64_00755</name>
</gene>
<name>A0A101TBR9_9ACTN</name>
<dbReference type="EMBL" id="LMWW01000001">
    <property type="protein sequence ID" value="KUN89245.1"/>
    <property type="molecule type" value="Genomic_DNA"/>
</dbReference>
<proteinExistence type="predicted"/>
<dbReference type="STRING" id="1943.AQJ64_00755"/>
<dbReference type="OrthoDB" id="5794853at2"/>
<evidence type="ECO:0000256" key="1">
    <source>
        <dbReference type="ARBA" id="ARBA00022801"/>
    </source>
</evidence>
<dbReference type="InterPro" id="IPR000868">
    <property type="entry name" value="Isochorismatase-like_dom"/>
</dbReference>
<dbReference type="InterPro" id="IPR036380">
    <property type="entry name" value="Isochorismatase-like_sf"/>
</dbReference>
<evidence type="ECO:0000313" key="4">
    <source>
        <dbReference type="Proteomes" id="UP000052982"/>
    </source>
</evidence>
<feature type="domain" description="Isochorismatase-like" evidence="2">
    <location>
        <begin position="18"/>
        <end position="195"/>
    </location>
</feature>
<dbReference type="Pfam" id="PF00857">
    <property type="entry name" value="Isochorismatase"/>
    <property type="match status" value="1"/>
</dbReference>
<accession>A0A101TBR9</accession>
<dbReference type="PANTHER" id="PTHR43540">
    <property type="entry name" value="PEROXYUREIDOACRYLATE/UREIDOACRYLATE AMIDOHYDROLASE-RELATED"/>
    <property type="match status" value="1"/>
</dbReference>
<dbReference type="GO" id="GO:0016787">
    <property type="term" value="F:hydrolase activity"/>
    <property type="evidence" value="ECO:0007669"/>
    <property type="project" value="UniProtKB-KW"/>
</dbReference>
<sequence length="223" mass="23257">MSAPGINDPHTAPDFASSALVTIDVQNDFLSDSPYGIPGTTEVLPALKAAVSAFRSAGRPVIHVVRLYDAASGDVDLVRRGLISTGVSIVAPGSKGSGLAPGLAPDDAPDLDADLLLSGRPQRLGTDEYAIFKPRWGAFYRTPLQELLGELGVNTVVFAGCNLPNCPRASIFEASERDYRVALLSDAVSRVSDDALSEIGGIGVHLLTVSALSDRLLPTGAHP</sequence>
<dbReference type="SUPFAM" id="SSF52499">
    <property type="entry name" value="Isochorismatase-like hydrolases"/>
    <property type="match status" value="1"/>
</dbReference>
<evidence type="ECO:0000313" key="3">
    <source>
        <dbReference type="EMBL" id="KUN89245.1"/>
    </source>
</evidence>
<dbReference type="Gene3D" id="3.40.50.850">
    <property type="entry name" value="Isochorismatase-like"/>
    <property type="match status" value="1"/>
</dbReference>
<dbReference type="AlphaFoldDB" id="A0A101TBR9"/>
<comment type="caution">
    <text evidence="3">The sequence shown here is derived from an EMBL/GenBank/DDBJ whole genome shotgun (WGS) entry which is preliminary data.</text>
</comment>
<dbReference type="Proteomes" id="UP000052982">
    <property type="component" value="Unassembled WGS sequence"/>
</dbReference>
<dbReference type="PANTHER" id="PTHR43540:SF6">
    <property type="entry name" value="ISOCHORISMATASE-LIKE DOMAIN-CONTAINING PROTEIN"/>
    <property type="match status" value="1"/>
</dbReference>
<dbReference type="RefSeq" id="WP_055631717.1">
    <property type="nucleotide sequence ID" value="NZ_KQ948763.1"/>
</dbReference>
<protein>
    <recommendedName>
        <fullName evidence="2">Isochorismatase-like domain-containing protein</fullName>
    </recommendedName>
</protein>
<reference evidence="3 4" key="1">
    <citation type="submission" date="2015-10" db="EMBL/GenBank/DDBJ databases">
        <title>Draft genome sequence of Streptomyces griseoruber DSM 40281, type strain for the species Streptomyces griseoruber.</title>
        <authorList>
            <person name="Ruckert C."/>
            <person name="Winkler A."/>
            <person name="Kalinowski J."/>
            <person name="Kampfer P."/>
            <person name="Glaeser S."/>
        </authorList>
    </citation>
    <scope>NUCLEOTIDE SEQUENCE [LARGE SCALE GENOMIC DNA]</scope>
    <source>
        <strain evidence="3 4">DSM 40281</strain>
    </source>
</reference>